<organism evidence="4 5">
    <name type="scientific">Plutella xylostella</name>
    <name type="common">Diamondback moth</name>
    <name type="synonym">Plutella maculipennis</name>
    <dbReference type="NCBI Taxonomy" id="51655"/>
    <lineage>
        <taxon>Eukaryota</taxon>
        <taxon>Metazoa</taxon>
        <taxon>Ecdysozoa</taxon>
        <taxon>Arthropoda</taxon>
        <taxon>Hexapoda</taxon>
        <taxon>Insecta</taxon>
        <taxon>Pterygota</taxon>
        <taxon>Neoptera</taxon>
        <taxon>Endopterygota</taxon>
        <taxon>Lepidoptera</taxon>
        <taxon>Glossata</taxon>
        <taxon>Ditrysia</taxon>
        <taxon>Yponomeutoidea</taxon>
        <taxon>Plutellidae</taxon>
        <taxon>Plutella</taxon>
    </lineage>
</organism>
<evidence type="ECO:0000256" key="2">
    <source>
        <dbReference type="SAM" id="MobiDB-lite"/>
    </source>
</evidence>
<proteinExistence type="predicted"/>
<dbReference type="Pfam" id="PF25298">
    <property type="entry name" value="Baculo_FP_2nd"/>
    <property type="match status" value="1"/>
</dbReference>
<keyword evidence="1" id="KW-0175">Coiled coil</keyword>
<gene>
    <name evidence="4" type="ORF">PLXY2_LOCUS6662</name>
</gene>
<dbReference type="Proteomes" id="UP000653454">
    <property type="component" value="Unassembled WGS sequence"/>
</dbReference>
<dbReference type="EMBL" id="CAJHNJ030000021">
    <property type="protein sequence ID" value="CAG9118476.1"/>
    <property type="molecule type" value="Genomic_DNA"/>
</dbReference>
<name>A0A8S4EV61_PLUXY</name>
<keyword evidence="5" id="KW-1185">Reference proteome</keyword>
<dbReference type="AlphaFoldDB" id="A0A8S4EV61"/>
<sequence>MKTKRSPPPSSSKSTKSKSEQSNVVEETVSPSNVTQKAKRPRIQDDNISDELSSFKSELMSIINNFMETQSGRLEALEKLLKSVQEQNKTIQSTNRDIEKAMSHLSDDIKAIEKKIDYLDQERKNIHIEILSLEEKLDTFEMNSIVTSAEIRNVPKSSKESKDDLWTYVIKLSKVLNINLQSHDLRNVSRLPSKKEKLSSSISIDFNNTLIKTAFLDGVKNYNKNNSEKLNASHLGMLSTKQPIYISEQLTPKMKRLLFLTRDFSKSSGFKFVWTSNGRIYLRKEEGKPHILVKNESHLNDLKKKQSENLTI</sequence>
<evidence type="ECO:0000256" key="1">
    <source>
        <dbReference type="SAM" id="Coils"/>
    </source>
</evidence>
<reference evidence="4" key="1">
    <citation type="submission" date="2020-11" db="EMBL/GenBank/DDBJ databases">
        <authorList>
            <person name="Whiteford S."/>
        </authorList>
    </citation>
    <scope>NUCLEOTIDE SEQUENCE</scope>
</reference>
<feature type="domain" description="FP protein C-terminal" evidence="3">
    <location>
        <begin position="251"/>
        <end position="303"/>
    </location>
</feature>
<feature type="compositionally biased region" description="Polar residues" evidence="2">
    <location>
        <begin position="20"/>
        <end position="36"/>
    </location>
</feature>
<evidence type="ECO:0000313" key="4">
    <source>
        <dbReference type="EMBL" id="CAG9118476.1"/>
    </source>
</evidence>
<protein>
    <submittedName>
        <fullName evidence="4">(diamondback moth) hypothetical protein</fullName>
    </submittedName>
</protein>
<evidence type="ECO:0000313" key="5">
    <source>
        <dbReference type="Proteomes" id="UP000653454"/>
    </source>
</evidence>
<feature type="compositionally biased region" description="Pro residues" evidence="2">
    <location>
        <begin position="1"/>
        <end position="10"/>
    </location>
</feature>
<comment type="caution">
    <text evidence="4">The sequence shown here is derived from an EMBL/GenBank/DDBJ whole genome shotgun (WGS) entry which is preliminary data.</text>
</comment>
<dbReference type="InterPro" id="IPR057251">
    <property type="entry name" value="FP_C"/>
</dbReference>
<feature type="coiled-coil region" evidence="1">
    <location>
        <begin position="67"/>
        <end position="122"/>
    </location>
</feature>
<evidence type="ECO:0000259" key="3">
    <source>
        <dbReference type="Pfam" id="PF25298"/>
    </source>
</evidence>
<feature type="region of interest" description="Disordered" evidence="2">
    <location>
        <begin position="1"/>
        <end position="48"/>
    </location>
</feature>
<accession>A0A8S4EV61</accession>